<comment type="function">
    <text evidence="12">Cadherins are calcium-dependent cell adhesion proteins.</text>
</comment>
<keyword evidence="8" id="KW-0372">Hormone</keyword>
<dbReference type="InterPro" id="IPR027397">
    <property type="entry name" value="Catenin-bd_sf"/>
</dbReference>
<dbReference type="Gene3D" id="4.10.900.10">
    <property type="entry name" value="TCF3-CBD (Catenin binding domain)"/>
    <property type="match status" value="1"/>
</dbReference>
<evidence type="ECO:0000256" key="9">
    <source>
        <dbReference type="ARBA" id="ARBA00022920"/>
    </source>
</evidence>
<keyword evidence="4" id="KW-0813">Transport</keyword>
<proteinExistence type="inferred from homology"/>
<dbReference type="PRINTS" id="PR00189">
    <property type="entry name" value="TRNSTHYRETIN"/>
</dbReference>
<dbReference type="PANTHER" id="PTHR10395:SF12">
    <property type="entry name" value="TRANSTHYRETIN"/>
    <property type="match status" value="1"/>
</dbReference>
<dbReference type="GeneTree" id="ENSGT01030000234624"/>
<feature type="compositionally biased region" description="Acidic residues" evidence="13">
    <location>
        <begin position="936"/>
        <end position="964"/>
    </location>
</feature>
<dbReference type="Pfam" id="PF00576">
    <property type="entry name" value="Transthyretin"/>
    <property type="match status" value="1"/>
</dbReference>
<dbReference type="GO" id="GO:0006144">
    <property type="term" value="P:purine nucleobase metabolic process"/>
    <property type="evidence" value="ECO:0007669"/>
    <property type="project" value="TreeGrafter"/>
</dbReference>
<evidence type="ECO:0000256" key="11">
    <source>
        <dbReference type="ARBA" id="ARBA00031604"/>
    </source>
</evidence>
<reference evidence="15" key="1">
    <citation type="submission" date="2025-08" db="UniProtKB">
        <authorList>
            <consortium name="Ensembl"/>
        </authorList>
    </citation>
    <scope>IDENTIFICATION</scope>
</reference>
<dbReference type="Pfam" id="PF01049">
    <property type="entry name" value="CADH_Y-type_LIR"/>
    <property type="match status" value="1"/>
</dbReference>
<gene>
    <name evidence="15" type="primary">LOC116376689</name>
</gene>
<feature type="region of interest" description="Disordered" evidence="13">
    <location>
        <begin position="793"/>
        <end position="964"/>
    </location>
</feature>
<keyword evidence="10" id="KW-0472">Membrane</keyword>
<evidence type="ECO:0000256" key="1">
    <source>
        <dbReference type="ARBA" id="ARBA00004613"/>
    </source>
</evidence>
<evidence type="ECO:0000256" key="5">
    <source>
        <dbReference type="ARBA" id="ARBA00022525"/>
    </source>
</evidence>
<evidence type="ECO:0000313" key="16">
    <source>
        <dbReference type="Proteomes" id="UP000694557"/>
    </source>
</evidence>
<feature type="compositionally biased region" description="Acidic residues" evidence="13">
    <location>
        <begin position="738"/>
        <end position="752"/>
    </location>
</feature>
<dbReference type="InterPro" id="IPR000233">
    <property type="entry name" value="Cadherin_Y-type_LIR"/>
</dbReference>
<dbReference type="InterPro" id="IPR000895">
    <property type="entry name" value="Transthyretin/HIU_hydrolase"/>
</dbReference>
<evidence type="ECO:0000256" key="10">
    <source>
        <dbReference type="ARBA" id="ARBA00022989"/>
    </source>
</evidence>
<evidence type="ECO:0000256" key="8">
    <source>
        <dbReference type="ARBA" id="ARBA00022702"/>
    </source>
</evidence>
<name>A0A8C7IIW9_ONCKI</name>
<comment type="similarity">
    <text evidence="2">Belongs to the transthyretin family.</text>
</comment>
<feature type="region of interest" description="Disordered" evidence="13">
    <location>
        <begin position="119"/>
        <end position="160"/>
    </location>
</feature>
<organism evidence="15 16">
    <name type="scientific">Oncorhynchus kisutch</name>
    <name type="common">Coho salmon</name>
    <name type="synonym">Salmo kisutch</name>
    <dbReference type="NCBI Taxonomy" id="8019"/>
    <lineage>
        <taxon>Eukaryota</taxon>
        <taxon>Metazoa</taxon>
        <taxon>Chordata</taxon>
        <taxon>Craniata</taxon>
        <taxon>Vertebrata</taxon>
        <taxon>Euteleostomi</taxon>
        <taxon>Actinopterygii</taxon>
        <taxon>Neopterygii</taxon>
        <taxon>Teleostei</taxon>
        <taxon>Protacanthopterygii</taxon>
        <taxon>Salmoniformes</taxon>
        <taxon>Salmonidae</taxon>
        <taxon>Salmoninae</taxon>
        <taxon>Oncorhynchus</taxon>
    </lineage>
</organism>
<protein>
    <recommendedName>
        <fullName evidence="3">Transthyretin</fullName>
    </recommendedName>
    <alternativeName>
        <fullName evidence="11">Prealbumin</fullName>
    </alternativeName>
</protein>
<feature type="compositionally biased region" description="Low complexity" evidence="13">
    <location>
        <begin position="550"/>
        <end position="565"/>
    </location>
</feature>
<keyword evidence="10" id="KW-1133">Transmembrane helix</keyword>
<evidence type="ECO:0000259" key="14">
    <source>
        <dbReference type="SMART" id="SM00095"/>
    </source>
</evidence>
<dbReference type="FunFam" id="2.60.40.180:FF:000002">
    <property type="entry name" value="Transthyretin"/>
    <property type="match status" value="1"/>
</dbReference>
<dbReference type="InterPro" id="IPR023416">
    <property type="entry name" value="Transthyretin/HIU_hydrolase_d"/>
</dbReference>
<evidence type="ECO:0000256" key="7">
    <source>
        <dbReference type="ARBA" id="ARBA00022692"/>
    </source>
</evidence>
<comment type="subcellular location">
    <subcellularLocation>
        <location evidence="1">Secreted</location>
    </subcellularLocation>
</comment>
<evidence type="ECO:0000256" key="6">
    <source>
        <dbReference type="ARBA" id="ARBA00022641"/>
    </source>
</evidence>
<evidence type="ECO:0000313" key="15">
    <source>
        <dbReference type="Ensembl" id="ENSOKIP00005069776.1"/>
    </source>
</evidence>
<feature type="compositionally biased region" description="Acidic residues" evidence="13">
    <location>
        <begin position="885"/>
        <end position="929"/>
    </location>
</feature>
<accession>A0A8C7IIW9</accession>
<dbReference type="GO" id="GO:0005576">
    <property type="term" value="C:extracellular region"/>
    <property type="evidence" value="ECO:0007669"/>
    <property type="project" value="UniProtKB-SubCell"/>
</dbReference>
<keyword evidence="16" id="KW-1185">Reference proteome</keyword>
<keyword evidence="7" id="KW-0812">Transmembrane</keyword>
<dbReference type="GO" id="GO:0005509">
    <property type="term" value="F:calcium ion binding"/>
    <property type="evidence" value="ECO:0007669"/>
    <property type="project" value="InterPro"/>
</dbReference>
<evidence type="ECO:0000256" key="3">
    <source>
        <dbReference type="ARBA" id="ARBA00021606"/>
    </source>
</evidence>
<feature type="region of interest" description="Disordered" evidence="13">
    <location>
        <begin position="383"/>
        <end position="411"/>
    </location>
</feature>
<keyword evidence="5" id="KW-0964">Secreted</keyword>
<evidence type="ECO:0000256" key="4">
    <source>
        <dbReference type="ARBA" id="ARBA00022448"/>
    </source>
</evidence>
<dbReference type="PANTHER" id="PTHR10395">
    <property type="entry name" value="URICASE AND TRANSTHYRETIN-RELATED"/>
    <property type="match status" value="1"/>
</dbReference>
<feature type="compositionally biased region" description="Polar residues" evidence="13">
    <location>
        <begin position="119"/>
        <end position="134"/>
    </location>
</feature>
<evidence type="ECO:0000256" key="2">
    <source>
        <dbReference type="ARBA" id="ARBA00007893"/>
    </source>
</evidence>
<dbReference type="GO" id="GO:0007156">
    <property type="term" value="P:homophilic cell adhesion via plasma membrane adhesion molecules"/>
    <property type="evidence" value="ECO:0007669"/>
    <property type="project" value="InterPro"/>
</dbReference>
<dbReference type="Gene3D" id="2.60.40.180">
    <property type="entry name" value="Transthyretin/hydroxyisourate hydrolase domain"/>
    <property type="match status" value="1"/>
</dbReference>
<feature type="region of interest" description="Disordered" evidence="13">
    <location>
        <begin position="728"/>
        <end position="752"/>
    </location>
</feature>
<feature type="domain" description="Transthyretin/hydroxyisourate hydrolase" evidence="14">
    <location>
        <begin position="1108"/>
        <end position="1228"/>
    </location>
</feature>
<feature type="region of interest" description="Disordered" evidence="13">
    <location>
        <begin position="429"/>
        <end position="594"/>
    </location>
</feature>
<feature type="compositionally biased region" description="Acidic residues" evidence="13">
    <location>
        <begin position="848"/>
        <end position="878"/>
    </location>
</feature>
<reference evidence="15" key="2">
    <citation type="submission" date="2025-09" db="UniProtKB">
        <authorList>
            <consortium name="Ensembl"/>
        </authorList>
    </citation>
    <scope>IDENTIFICATION</scope>
</reference>
<feature type="compositionally biased region" description="Acidic residues" evidence="13">
    <location>
        <begin position="437"/>
        <end position="469"/>
    </location>
</feature>
<feature type="compositionally biased region" description="Acidic residues" evidence="13">
    <location>
        <begin position="534"/>
        <end position="549"/>
    </location>
</feature>
<keyword evidence="9" id="KW-0795">Thyroid hormone</keyword>
<feature type="compositionally biased region" description="Polar residues" evidence="13">
    <location>
        <begin position="142"/>
        <end position="153"/>
    </location>
</feature>
<dbReference type="AlphaFoldDB" id="A0A8C7IIW9"/>
<dbReference type="InterPro" id="IPR036817">
    <property type="entry name" value="Transthyretin/HIU_hydrolase_sf"/>
</dbReference>
<dbReference type="Ensembl" id="ENSOKIT00005074226.1">
    <property type="protein sequence ID" value="ENSOKIP00005069776.1"/>
    <property type="gene ID" value="ENSOKIG00005029986.1"/>
</dbReference>
<feature type="compositionally biased region" description="Acidic residues" evidence="13">
    <location>
        <begin position="823"/>
        <end position="835"/>
    </location>
</feature>
<dbReference type="Proteomes" id="UP000694557">
    <property type="component" value="Unassembled WGS sequence"/>
</dbReference>
<evidence type="ECO:0000256" key="13">
    <source>
        <dbReference type="SAM" id="MobiDB-lite"/>
    </source>
</evidence>
<dbReference type="GO" id="GO:0005179">
    <property type="term" value="F:hormone activity"/>
    <property type="evidence" value="ECO:0007669"/>
    <property type="project" value="UniProtKB-KW"/>
</dbReference>
<feature type="compositionally biased region" description="Acidic residues" evidence="13">
    <location>
        <begin position="796"/>
        <end position="808"/>
    </location>
</feature>
<dbReference type="SUPFAM" id="SSF49472">
    <property type="entry name" value="Transthyretin (synonym: prealbumin)"/>
    <property type="match status" value="1"/>
</dbReference>
<dbReference type="GO" id="GO:0002009">
    <property type="term" value="P:morphogenesis of an epithelium"/>
    <property type="evidence" value="ECO:0007669"/>
    <property type="project" value="UniProtKB-ARBA"/>
</dbReference>
<evidence type="ECO:0000256" key="12">
    <source>
        <dbReference type="RuleBase" id="RU004357"/>
    </source>
</evidence>
<sequence>MSLSYPLMQKVTCASQNPPLKDSKLVYDYEGQGSPVGSVGCCSLLESDNDLQFLNDLGPKFKTLADICSPPKLQPKPQPKPRMVERIFEPKHPEIKRESIVTASNVNITKSSIRNVNINQSSTSTSRVNISQTPPTSPPATGVSNFSNSQSATFPPPPTQTILLQQQPMYYTTMQPVVQPLMQPIQYVLTDGGSTTNLKRMVVLNGPPVSGSMGSLGGLVIQGNRVISETSTSPISPSTPGSPTMLGLGSPRSPGWIQGSLPRGGLGGLSVVGHSPDGNYVYMERQVNVSGEPQVGSGVPGVPSQGSLPRGAFLLKEAAPPQGVLGLAAQGVGGGGGGVYGIMPGHTFTRVRQVGGGPIGVGPAGMGPGGIGHIVIGSQGHPMWVPLSPPGGSRGQMEGAAPTGDSQPTPVTVEIPESRVAEIERKLVFEGHSEPGEQIEEEEEEGEEEEEEEEEMQEEENEEEEEEPLEQTKETAVTEEEPVTLALASEPSTEQVEPSESLEHKLTYQSIESSHPTDEDASTQLNEVSRALDEEGLVDSEDQLSDEDVSMVVEASSEEASMSESDIIDLVGTDQPTEDEDSIDLVGTDQSAEEEDIIDLVGTDQPVKEEDIIDLVGTDQPVEEENNIDLVGTDQPAKEEDIIDLVGTDQPAKEEDIIDLVGTDQPVEEEDIIDLVGTDQRTEEELVELTLEEEVVSEWQEFQLTVDPVTNGQLEKGITETEEMMVSEAQQDPVTVDDITDSQEEGTAEEEIMSQLQLDELTVYSLTDNQEEEGKAPEEVCLKSELLIAAYSALDGQEEEGSPEEELMSELRQNQPISHSDTDVQEEGSQGDEEAALNAQIGEVKGEMEEEVEEEMEGEEEEKVEMEEELERELEGELESSQVTEEVEEGEVESSQVTEEEVEGEVEEEMEGGVEELEGESSQVTEEDTSVVQSEAFDESAPEQEYTEVDQDIETSEETETLDSENIEDIRSRYTTGLMPMSGDGMIDEGTVVRESQVSVDQDLSGGADLVTVEGEVESVELVAEEAVCSALKATGDVEESEEDDEVGESLVTSRQIAEVKTLREEVDDSENVVGEEMESVVETVEEVEASAVLLCSAAPVDRHGESDTHCPLMVKILDAVKGVPAGAVALSVSRRVNGMTWAQVASGVTDLTGEVHNLISDQDFQSGVYRVEFDTKAYWKSQGTTPFHETAEVVFEAHAEGHRHYTLALLLSPFSYTTTAVVMKAHE</sequence>
<keyword evidence="6" id="KW-0765">Sulfation</keyword>
<dbReference type="SMART" id="SM00095">
    <property type="entry name" value="TR_THY"/>
    <property type="match status" value="1"/>
</dbReference>